<sequence length="215" mass="25426">MSGNKFDDTTYYCYEYCQTCQSYKLNRTHHSKKLNCCIYKFDHFCQWLGIVINYGNYKLFLQYIILNLINCLIVFVVSLYRLVMLRQWIGLSVMYLALSALFLLALISLVAVHWKLIYTNQTTVEFLNYRWLKKHDKQNGIIYSPILQNNGNLEYISIKDCNIVYTRDNFISNIRDALGPINIFLLLPTLNSFQTLNLEVSNKLKEQYKNVYKAN</sequence>
<comment type="domain">
    <text evidence="10">The DHHC domain is required for palmitoyltransferase activity.</text>
</comment>
<keyword evidence="6" id="KW-0564">Palmitate</keyword>
<dbReference type="EMBL" id="LXPE01000017">
    <property type="protein sequence ID" value="OBA26480.1"/>
    <property type="molecule type" value="Genomic_DNA"/>
</dbReference>
<evidence type="ECO:0000256" key="5">
    <source>
        <dbReference type="ARBA" id="ARBA00023136"/>
    </source>
</evidence>
<accession>A0A1B7TCN2</accession>
<evidence type="ECO:0000313" key="12">
    <source>
        <dbReference type="EMBL" id="OBA26480.1"/>
    </source>
</evidence>
<evidence type="ECO:0000259" key="11">
    <source>
        <dbReference type="Pfam" id="PF01529"/>
    </source>
</evidence>
<evidence type="ECO:0000256" key="2">
    <source>
        <dbReference type="ARBA" id="ARBA00022679"/>
    </source>
</evidence>
<keyword evidence="4 10" id="KW-1133">Transmembrane helix</keyword>
<name>A0A1B7TCN2_9ASCO</name>
<keyword evidence="13" id="KW-1185">Reference proteome</keyword>
<evidence type="ECO:0000256" key="10">
    <source>
        <dbReference type="RuleBase" id="RU079119"/>
    </source>
</evidence>
<dbReference type="EC" id="2.3.1.225" evidence="10"/>
<protein>
    <recommendedName>
        <fullName evidence="10">Palmitoyltransferase</fullName>
        <ecNumber evidence="10">2.3.1.225</ecNumber>
    </recommendedName>
</protein>
<evidence type="ECO:0000313" key="13">
    <source>
        <dbReference type="Proteomes" id="UP000092321"/>
    </source>
</evidence>
<evidence type="ECO:0000256" key="6">
    <source>
        <dbReference type="ARBA" id="ARBA00023139"/>
    </source>
</evidence>
<dbReference type="GO" id="GO:0016020">
    <property type="term" value="C:membrane"/>
    <property type="evidence" value="ECO:0007669"/>
    <property type="project" value="UniProtKB-SubCell"/>
</dbReference>
<keyword evidence="8 10" id="KW-0012">Acyltransferase</keyword>
<dbReference type="InterPro" id="IPR001594">
    <property type="entry name" value="Palmitoyltrfase_DHHC"/>
</dbReference>
<evidence type="ECO:0000256" key="7">
    <source>
        <dbReference type="ARBA" id="ARBA00023288"/>
    </source>
</evidence>
<organism evidence="12 13">
    <name type="scientific">Hanseniaspora valbyensis NRRL Y-1626</name>
    <dbReference type="NCBI Taxonomy" id="766949"/>
    <lineage>
        <taxon>Eukaryota</taxon>
        <taxon>Fungi</taxon>
        <taxon>Dikarya</taxon>
        <taxon>Ascomycota</taxon>
        <taxon>Saccharomycotina</taxon>
        <taxon>Saccharomycetes</taxon>
        <taxon>Saccharomycodales</taxon>
        <taxon>Saccharomycodaceae</taxon>
        <taxon>Hanseniaspora</taxon>
    </lineage>
</organism>
<dbReference type="GO" id="GO:0006612">
    <property type="term" value="P:protein targeting to membrane"/>
    <property type="evidence" value="ECO:0007669"/>
    <property type="project" value="TreeGrafter"/>
</dbReference>
<comment type="similarity">
    <text evidence="10">Belongs to the DHHC palmitoyltransferase family.</text>
</comment>
<evidence type="ECO:0000256" key="4">
    <source>
        <dbReference type="ARBA" id="ARBA00022989"/>
    </source>
</evidence>
<evidence type="ECO:0000256" key="9">
    <source>
        <dbReference type="ARBA" id="ARBA00048048"/>
    </source>
</evidence>
<evidence type="ECO:0000256" key="1">
    <source>
        <dbReference type="ARBA" id="ARBA00004141"/>
    </source>
</evidence>
<keyword evidence="7" id="KW-0449">Lipoprotein</keyword>
<comment type="catalytic activity">
    <reaction evidence="9 10">
        <text>L-cysteinyl-[protein] + hexadecanoyl-CoA = S-hexadecanoyl-L-cysteinyl-[protein] + CoA</text>
        <dbReference type="Rhea" id="RHEA:36683"/>
        <dbReference type="Rhea" id="RHEA-COMP:10131"/>
        <dbReference type="Rhea" id="RHEA-COMP:11032"/>
        <dbReference type="ChEBI" id="CHEBI:29950"/>
        <dbReference type="ChEBI" id="CHEBI:57287"/>
        <dbReference type="ChEBI" id="CHEBI:57379"/>
        <dbReference type="ChEBI" id="CHEBI:74151"/>
        <dbReference type="EC" id="2.3.1.225"/>
    </reaction>
</comment>
<dbReference type="PANTHER" id="PTHR22883">
    <property type="entry name" value="ZINC FINGER DHHC DOMAIN CONTAINING PROTEIN"/>
    <property type="match status" value="1"/>
</dbReference>
<dbReference type="GO" id="GO:0005783">
    <property type="term" value="C:endoplasmic reticulum"/>
    <property type="evidence" value="ECO:0007669"/>
    <property type="project" value="TreeGrafter"/>
</dbReference>
<dbReference type="OrthoDB" id="331948at2759"/>
<feature type="transmembrane region" description="Helical" evidence="10">
    <location>
        <begin position="60"/>
        <end position="83"/>
    </location>
</feature>
<feature type="domain" description="Palmitoyltransferase DHHC" evidence="11">
    <location>
        <begin position="15"/>
        <end position="129"/>
    </location>
</feature>
<keyword evidence="3 10" id="KW-0812">Transmembrane</keyword>
<dbReference type="GO" id="GO:0019706">
    <property type="term" value="F:protein-cysteine S-palmitoyltransferase activity"/>
    <property type="evidence" value="ECO:0007669"/>
    <property type="project" value="UniProtKB-EC"/>
</dbReference>
<evidence type="ECO:0000256" key="3">
    <source>
        <dbReference type="ARBA" id="ARBA00022692"/>
    </source>
</evidence>
<proteinExistence type="inferred from homology"/>
<feature type="transmembrane region" description="Helical" evidence="10">
    <location>
        <begin position="95"/>
        <end position="114"/>
    </location>
</feature>
<keyword evidence="5 10" id="KW-0472">Membrane</keyword>
<evidence type="ECO:0000256" key="8">
    <source>
        <dbReference type="ARBA" id="ARBA00023315"/>
    </source>
</evidence>
<dbReference type="InterPro" id="IPR039859">
    <property type="entry name" value="PFA4/ZDH16/20/ERF2-like"/>
</dbReference>
<gene>
    <name evidence="12" type="ORF">HANVADRAFT_2733</name>
</gene>
<comment type="subcellular location">
    <subcellularLocation>
        <location evidence="1">Membrane</location>
        <topology evidence="1">Multi-pass membrane protein</topology>
    </subcellularLocation>
</comment>
<dbReference type="Proteomes" id="UP000092321">
    <property type="component" value="Unassembled WGS sequence"/>
</dbReference>
<dbReference type="GO" id="GO:0005794">
    <property type="term" value="C:Golgi apparatus"/>
    <property type="evidence" value="ECO:0007669"/>
    <property type="project" value="TreeGrafter"/>
</dbReference>
<dbReference type="AlphaFoldDB" id="A0A1B7TCN2"/>
<dbReference type="PROSITE" id="PS50216">
    <property type="entry name" value="DHHC"/>
    <property type="match status" value="1"/>
</dbReference>
<reference evidence="13" key="1">
    <citation type="journal article" date="2016" name="Proc. Natl. Acad. Sci. U.S.A.">
        <title>Comparative genomics of biotechnologically important yeasts.</title>
        <authorList>
            <person name="Riley R."/>
            <person name="Haridas S."/>
            <person name="Wolfe K.H."/>
            <person name="Lopes M.R."/>
            <person name="Hittinger C.T."/>
            <person name="Goeker M."/>
            <person name="Salamov A.A."/>
            <person name="Wisecaver J.H."/>
            <person name="Long T.M."/>
            <person name="Calvey C.H."/>
            <person name="Aerts A.L."/>
            <person name="Barry K.W."/>
            <person name="Choi C."/>
            <person name="Clum A."/>
            <person name="Coughlan A.Y."/>
            <person name="Deshpande S."/>
            <person name="Douglass A.P."/>
            <person name="Hanson S.J."/>
            <person name="Klenk H.-P."/>
            <person name="LaButti K.M."/>
            <person name="Lapidus A."/>
            <person name="Lindquist E.A."/>
            <person name="Lipzen A.M."/>
            <person name="Meier-Kolthoff J.P."/>
            <person name="Ohm R.A."/>
            <person name="Otillar R.P."/>
            <person name="Pangilinan J.L."/>
            <person name="Peng Y."/>
            <person name="Rokas A."/>
            <person name="Rosa C.A."/>
            <person name="Scheuner C."/>
            <person name="Sibirny A.A."/>
            <person name="Slot J.C."/>
            <person name="Stielow J.B."/>
            <person name="Sun H."/>
            <person name="Kurtzman C.P."/>
            <person name="Blackwell M."/>
            <person name="Grigoriev I.V."/>
            <person name="Jeffries T.W."/>
        </authorList>
    </citation>
    <scope>NUCLEOTIDE SEQUENCE [LARGE SCALE GENOMIC DNA]</scope>
    <source>
        <strain evidence="13">NRRL Y-1626</strain>
    </source>
</reference>
<comment type="caution">
    <text evidence="12">The sequence shown here is derived from an EMBL/GenBank/DDBJ whole genome shotgun (WGS) entry which is preliminary data.</text>
</comment>
<keyword evidence="2 10" id="KW-0808">Transferase</keyword>
<dbReference type="Pfam" id="PF01529">
    <property type="entry name" value="DHHC"/>
    <property type="match status" value="1"/>
</dbReference>